<dbReference type="InterPro" id="IPR001394">
    <property type="entry name" value="Peptidase_C19_UCH"/>
</dbReference>
<dbReference type="InterPro" id="IPR038765">
    <property type="entry name" value="Papain-like_cys_pep_sf"/>
</dbReference>
<dbReference type="SUPFAM" id="SSF54001">
    <property type="entry name" value="Cysteine proteinases"/>
    <property type="match status" value="1"/>
</dbReference>
<feature type="coiled-coil region" evidence="10">
    <location>
        <begin position="447"/>
        <end position="474"/>
    </location>
</feature>
<dbReference type="PANTHER" id="PTHR24006:SF722">
    <property type="entry name" value="UBIQUITIN CARBOXYL-TERMINAL HYDROLASE 48"/>
    <property type="match status" value="1"/>
</dbReference>
<evidence type="ECO:0000256" key="3">
    <source>
        <dbReference type="ARBA" id="ARBA00009085"/>
    </source>
</evidence>
<dbReference type="InterPro" id="IPR018200">
    <property type="entry name" value="USP_CS"/>
</dbReference>
<dbReference type="PROSITE" id="PS00972">
    <property type="entry name" value="USP_1"/>
    <property type="match status" value="1"/>
</dbReference>
<dbReference type="PROSITE" id="PS50235">
    <property type="entry name" value="USP_3"/>
    <property type="match status" value="1"/>
</dbReference>
<feature type="region of interest" description="Disordered" evidence="11">
    <location>
        <begin position="565"/>
        <end position="599"/>
    </location>
</feature>
<dbReference type="GO" id="GO:0005634">
    <property type="term" value="C:nucleus"/>
    <property type="evidence" value="ECO:0007669"/>
    <property type="project" value="UniProtKB-SubCell"/>
</dbReference>
<dbReference type="OrthoDB" id="289038at2759"/>
<dbReference type="InterPro" id="IPR057775">
    <property type="entry name" value="USP48_dom"/>
</dbReference>
<evidence type="ECO:0000256" key="9">
    <source>
        <dbReference type="ARBA" id="ARBA00023242"/>
    </source>
</evidence>
<evidence type="ECO:0000256" key="11">
    <source>
        <dbReference type="SAM" id="MobiDB-lite"/>
    </source>
</evidence>
<evidence type="ECO:0000256" key="5">
    <source>
        <dbReference type="ARBA" id="ARBA00022670"/>
    </source>
</evidence>
<dbReference type="PANTHER" id="PTHR24006">
    <property type="entry name" value="UBIQUITIN CARBOXYL-TERMINAL HYDROLASE"/>
    <property type="match status" value="1"/>
</dbReference>
<feature type="region of interest" description="Disordered" evidence="11">
    <location>
        <begin position="505"/>
        <end position="548"/>
    </location>
</feature>
<evidence type="ECO:0000313" key="14">
    <source>
        <dbReference type="Proteomes" id="UP001152747"/>
    </source>
</evidence>
<evidence type="ECO:0000256" key="7">
    <source>
        <dbReference type="ARBA" id="ARBA00022801"/>
    </source>
</evidence>
<gene>
    <name evidence="13" type="ORF">CAMP_LOCUS1777</name>
</gene>
<keyword evidence="6" id="KW-0833">Ubl conjugation pathway</keyword>
<sequence length="1236" mass="141918">MSKPKQKEKPNQRKMAFRQEATDALLQLENDSQVTFEKAMEVAKLDCRQCKLHDISHNAKHQNCRDNPFCINRLGLEKFEKLINLEVQNREDARINQKRRDLNDQPSGLVNNGNFCYVNSFLQVWFSVIEFRQIIYDFRPSRDYIAPELPRMNVERVMMALQDLFFTMQTTPFMDTDKNDTLIRELRLNQEQQDAQEFALMLFDALDRNLQLHPNGNPIRERIKNLYMGSTCSRIFCECGMSSERLEVSTSLQLNIDGHATLLDALSANFGVEKLDDYKCSECGQKGRVSRMSDYAELPPVVIIQLNRYKYTSKGRQKLKTTLAYPREISARIFKQSSTDVYELFAVTIHEGNNAECGHYYDLIKSPLNQKWYRYNDATVEALQKPPGTEKPTTEINAKAKRAKNEKVLTDQKSLLWITPKLPPEEIIQESKRKIEEMFEGQTKSKIEKSEKRLYDLQRRVEKLKNNFSKLETHEGKFQHPNEIAFLPTSLISNILEGEFEIAKGNKNTGKKSTNPPENLEKSQEENEETQAENTEIPIENPENIPPPVENLDILAIAMTSSELLPNLPENEERRKTRAQNGITKSVYGHSGSSKSPRKEKLIKLPISSQVSNLLDSHEMPICGHGKMSIESILFGDVKAVSRAPAISLLREYDYRAKMVFDDGRREYPQPEKEKEVFVFTAEDICMDCVLEMRIEGIFNDRLEDDDRLARKILKEEKLRCSVKCPLPKPDDYFYVAKVALMNFKKMANNERQFKLNRVLTKGGTLFFDSVQSQKQDPGFADVCTNLKRLRWKTSSFSSSNRKSEGIPPEKMAKLDSSFLEPEDLGSLEMESTSSNSNLISNLNLVPNVVQMAVAEDQTRPSSRSTPASNMVSQPVEFNGELRCAHGGINYNQFRHAVSPEEWQRLIHYFDDNFEVHCNDQVCDLCQQQEEDAQNGSLNMRILVREMRKRLTDTLKNIDLREENPEISEVSLEFGICSVFLDKLRKLTQRNATSPPHICQNCLLCPEHSRPFKGFQSLMPEKKDAYIVGLTAEEWHTITQEIQKLEEVEGKTNSDTPHVILITSSRNSEGSLEEDREERSVVDLCHVCYEQNIRRIEEMKYQFENELVYVKLVQPNDDCAETTKNRGAAKSTRRRKDIIGVKLSSSSRLLDLKIALYDKCYQSPTDQLLYRAVGGELLDATCHEKTLYELKLLPNNNDNPLILMANTNAAIHSTLPEDTNSDRAPERGFVDTALAH</sequence>
<keyword evidence="8" id="KW-0788">Thiol protease</keyword>
<dbReference type="GO" id="GO:0006508">
    <property type="term" value="P:proteolysis"/>
    <property type="evidence" value="ECO:0007669"/>
    <property type="project" value="UniProtKB-KW"/>
</dbReference>
<comment type="caution">
    <text evidence="13">The sequence shown here is derived from an EMBL/GenBank/DDBJ whole genome shotgun (WGS) entry which is preliminary data.</text>
</comment>
<keyword evidence="5" id="KW-0645">Protease</keyword>
<keyword evidence="9" id="KW-0539">Nucleus</keyword>
<dbReference type="AlphaFoldDB" id="A0A9P1I3T4"/>
<feature type="domain" description="USP" evidence="12">
    <location>
        <begin position="107"/>
        <end position="421"/>
    </location>
</feature>
<feature type="compositionally biased region" description="Low complexity" evidence="11">
    <location>
        <begin position="532"/>
        <end position="543"/>
    </location>
</feature>
<dbReference type="InterPro" id="IPR050164">
    <property type="entry name" value="Peptidase_C19"/>
</dbReference>
<evidence type="ECO:0000256" key="10">
    <source>
        <dbReference type="SAM" id="Coils"/>
    </source>
</evidence>
<dbReference type="GO" id="GO:0005829">
    <property type="term" value="C:cytosol"/>
    <property type="evidence" value="ECO:0007669"/>
    <property type="project" value="TreeGrafter"/>
</dbReference>
<dbReference type="EMBL" id="CANHGI010000001">
    <property type="protein sequence ID" value="CAI5439140.1"/>
    <property type="molecule type" value="Genomic_DNA"/>
</dbReference>
<evidence type="ECO:0000313" key="13">
    <source>
        <dbReference type="EMBL" id="CAI5439140.1"/>
    </source>
</evidence>
<evidence type="ECO:0000256" key="8">
    <source>
        <dbReference type="ARBA" id="ARBA00022807"/>
    </source>
</evidence>
<dbReference type="PROSITE" id="PS00973">
    <property type="entry name" value="USP_2"/>
    <property type="match status" value="1"/>
</dbReference>
<name>A0A9P1I3T4_9PELO</name>
<dbReference type="Pfam" id="PF24543">
    <property type="entry name" value="Usp-48"/>
    <property type="match status" value="1"/>
</dbReference>
<keyword evidence="14" id="KW-1185">Reference proteome</keyword>
<dbReference type="EC" id="3.4.19.12" evidence="4"/>
<reference evidence="13" key="1">
    <citation type="submission" date="2022-11" db="EMBL/GenBank/DDBJ databases">
        <authorList>
            <person name="Kikuchi T."/>
        </authorList>
    </citation>
    <scope>NUCLEOTIDE SEQUENCE</scope>
    <source>
        <strain evidence="13">PS1010</strain>
    </source>
</reference>
<dbReference type="Gene3D" id="3.90.70.10">
    <property type="entry name" value="Cysteine proteinases"/>
    <property type="match status" value="1"/>
</dbReference>
<comment type="similarity">
    <text evidence="3">Belongs to the peptidase C19 family.</text>
</comment>
<feature type="compositionally biased region" description="Low complexity" evidence="11">
    <location>
        <begin position="505"/>
        <end position="515"/>
    </location>
</feature>
<accession>A0A9P1I3T4</accession>
<protein>
    <recommendedName>
        <fullName evidence="4">ubiquitinyl hydrolase 1</fullName>
        <ecNumber evidence="4">3.4.19.12</ecNumber>
    </recommendedName>
</protein>
<evidence type="ECO:0000256" key="2">
    <source>
        <dbReference type="ARBA" id="ARBA00004123"/>
    </source>
</evidence>
<proteinExistence type="inferred from homology"/>
<dbReference type="GO" id="GO:0016579">
    <property type="term" value="P:protein deubiquitination"/>
    <property type="evidence" value="ECO:0007669"/>
    <property type="project" value="InterPro"/>
</dbReference>
<comment type="catalytic activity">
    <reaction evidence="1">
        <text>Thiol-dependent hydrolysis of ester, thioester, amide, peptide and isopeptide bonds formed by the C-terminal Gly of ubiquitin (a 76-residue protein attached to proteins as an intracellular targeting signal).</text>
        <dbReference type="EC" id="3.4.19.12"/>
    </reaction>
</comment>
<comment type="subcellular location">
    <subcellularLocation>
        <location evidence="2">Nucleus</location>
    </subcellularLocation>
</comment>
<evidence type="ECO:0000259" key="12">
    <source>
        <dbReference type="PROSITE" id="PS50235"/>
    </source>
</evidence>
<organism evidence="13 14">
    <name type="scientific">Caenorhabditis angaria</name>
    <dbReference type="NCBI Taxonomy" id="860376"/>
    <lineage>
        <taxon>Eukaryota</taxon>
        <taxon>Metazoa</taxon>
        <taxon>Ecdysozoa</taxon>
        <taxon>Nematoda</taxon>
        <taxon>Chromadorea</taxon>
        <taxon>Rhabditida</taxon>
        <taxon>Rhabditina</taxon>
        <taxon>Rhabditomorpha</taxon>
        <taxon>Rhabditoidea</taxon>
        <taxon>Rhabditidae</taxon>
        <taxon>Peloderinae</taxon>
        <taxon>Caenorhabditis</taxon>
    </lineage>
</organism>
<evidence type="ECO:0000256" key="6">
    <source>
        <dbReference type="ARBA" id="ARBA00022786"/>
    </source>
</evidence>
<dbReference type="Pfam" id="PF00443">
    <property type="entry name" value="UCH"/>
    <property type="match status" value="1"/>
</dbReference>
<keyword evidence="7" id="KW-0378">Hydrolase</keyword>
<evidence type="ECO:0000256" key="4">
    <source>
        <dbReference type="ARBA" id="ARBA00012759"/>
    </source>
</evidence>
<keyword evidence="10" id="KW-0175">Coiled coil</keyword>
<evidence type="ECO:0000256" key="1">
    <source>
        <dbReference type="ARBA" id="ARBA00000707"/>
    </source>
</evidence>
<dbReference type="GO" id="GO:0004843">
    <property type="term" value="F:cysteine-type deubiquitinase activity"/>
    <property type="evidence" value="ECO:0007669"/>
    <property type="project" value="UniProtKB-EC"/>
</dbReference>
<dbReference type="InterPro" id="IPR028889">
    <property type="entry name" value="USP"/>
</dbReference>
<dbReference type="Proteomes" id="UP001152747">
    <property type="component" value="Unassembled WGS sequence"/>
</dbReference>